<feature type="transmembrane region" description="Helical" evidence="2">
    <location>
        <begin position="30"/>
        <end position="51"/>
    </location>
</feature>
<evidence type="ECO:0000256" key="2">
    <source>
        <dbReference type="SAM" id="Phobius"/>
    </source>
</evidence>
<keyword evidence="2" id="KW-1133">Transmembrane helix</keyword>
<evidence type="ECO:0000313" key="3">
    <source>
        <dbReference type="EMBL" id="MEP0816398.1"/>
    </source>
</evidence>
<keyword evidence="2" id="KW-0472">Membrane</keyword>
<proteinExistence type="predicted"/>
<feature type="region of interest" description="Disordered" evidence="1">
    <location>
        <begin position="1"/>
        <end position="25"/>
    </location>
</feature>
<dbReference type="RefSeq" id="WP_190433734.1">
    <property type="nucleotide sequence ID" value="NZ_JAMPKM010000002.1"/>
</dbReference>
<keyword evidence="2" id="KW-0812">Transmembrane</keyword>
<accession>A0ABV0J564</accession>
<reference evidence="3 4" key="1">
    <citation type="submission" date="2022-04" db="EMBL/GenBank/DDBJ databases">
        <title>Positive selection, recombination, and allopatry shape intraspecific diversity of widespread and dominant cyanobacteria.</title>
        <authorList>
            <person name="Wei J."/>
            <person name="Shu W."/>
            <person name="Hu C."/>
        </authorList>
    </citation>
    <scope>NUCLEOTIDE SEQUENCE [LARGE SCALE GENOMIC DNA]</scope>
    <source>
        <strain evidence="3 4">GB2-A4</strain>
    </source>
</reference>
<evidence type="ECO:0000256" key="1">
    <source>
        <dbReference type="SAM" id="MobiDB-lite"/>
    </source>
</evidence>
<dbReference type="EMBL" id="JAMPKM010000002">
    <property type="protein sequence ID" value="MEP0816398.1"/>
    <property type="molecule type" value="Genomic_DNA"/>
</dbReference>
<gene>
    <name evidence="3" type="ORF">NC998_04740</name>
</gene>
<dbReference type="Proteomes" id="UP001464891">
    <property type="component" value="Unassembled WGS sequence"/>
</dbReference>
<evidence type="ECO:0000313" key="4">
    <source>
        <dbReference type="Proteomes" id="UP001464891"/>
    </source>
</evidence>
<protein>
    <recommendedName>
        <fullName evidence="5">DUF4845 domain-containing protein</fullName>
    </recommendedName>
</protein>
<comment type="caution">
    <text evidence="3">The sequence shown here is derived from an EMBL/GenBank/DDBJ whole genome shotgun (WGS) entry which is preliminary data.</text>
</comment>
<organism evidence="3 4">
    <name type="scientific">Trichocoleus desertorum GB2-A4</name>
    <dbReference type="NCBI Taxonomy" id="2933944"/>
    <lineage>
        <taxon>Bacteria</taxon>
        <taxon>Bacillati</taxon>
        <taxon>Cyanobacteriota</taxon>
        <taxon>Cyanophyceae</taxon>
        <taxon>Leptolyngbyales</taxon>
        <taxon>Trichocoleusaceae</taxon>
        <taxon>Trichocoleus</taxon>
    </lineage>
</organism>
<name>A0ABV0J564_9CYAN</name>
<sequence>MGAFTPQSKQALHKQAKTPGSGSLRSPQQIAVLVGSGILLSLGLWVVLVVGEYVTVGGVPFSVIVSFLQDNTARTAYFEGNSTQVHDRLSEMGVEEQMKGYYRERIADEVKLDQHIHQVLYDRTGYVGQAYRVNAQGILVLRQPVIRP</sequence>
<feature type="compositionally biased region" description="Polar residues" evidence="1">
    <location>
        <begin position="1"/>
        <end position="10"/>
    </location>
</feature>
<evidence type="ECO:0008006" key="5">
    <source>
        <dbReference type="Google" id="ProtNLM"/>
    </source>
</evidence>
<keyword evidence="4" id="KW-1185">Reference proteome</keyword>